<dbReference type="PANTHER" id="PTHR34221">
    <property type="entry name" value="HYPOTHETICAL PROTEIN LOC691189"/>
    <property type="match status" value="1"/>
</dbReference>
<dbReference type="GO" id="GO:0003735">
    <property type="term" value="F:structural constituent of ribosome"/>
    <property type="evidence" value="ECO:0007669"/>
    <property type="project" value="InterPro"/>
</dbReference>
<name>V8PBS2_OPHHA</name>
<dbReference type="SMART" id="SM01374">
    <property type="entry name" value="Ribosomal_L14"/>
    <property type="match status" value="1"/>
</dbReference>
<comment type="caution">
    <text evidence="4">The sequence shown here is derived from an EMBL/GenBank/DDBJ whole genome shotgun (WGS) entry which is preliminary data.</text>
</comment>
<evidence type="ECO:0000313" key="5">
    <source>
        <dbReference type="Proteomes" id="UP000018936"/>
    </source>
</evidence>
<dbReference type="HAMAP" id="MF_01367">
    <property type="entry name" value="Ribosomal_uL14"/>
    <property type="match status" value="1"/>
</dbReference>
<evidence type="ECO:0000313" key="4">
    <source>
        <dbReference type="EMBL" id="ETE71453.1"/>
    </source>
</evidence>
<keyword evidence="2 4" id="KW-0689">Ribosomal protein</keyword>
<dbReference type="InterPro" id="IPR028027">
    <property type="entry name" value="SPMAP1"/>
</dbReference>
<evidence type="ECO:0000256" key="1">
    <source>
        <dbReference type="ARBA" id="ARBA00010745"/>
    </source>
</evidence>
<dbReference type="GO" id="GO:0006412">
    <property type="term" value="P:translation"/>
    <property type="evidence" value="ECO:0007669"/>
    <property type="project" value="InterPro"/>
</dbReference>
<organism evidence="4 5">
    <name type="scientific">Ophiophagus hannah</name>
    <name type="common">King cobra</name>
    <name type="synonym">Naja hannah</name>
    <dbReference type="NCBI Taxonomy" id="8665"/>
    <lineage>
        <taxon>Eukaryota</taxon>
        <taxon>Metazoa</taxon>
        <taxon>Chordata</taxon>
        <taxon>Craniata</taxon>
        <taxon>Vertebrata</taxon>
        <taxon>Euteleostomi</taxon>
        <taxon>Lepidosauria</taxon>
        <taxon>Squamata</taxon>
        <taxon>Bifurcata</taxon>
        <taxon>Unidentata</taxon>
        <taxon>Episquamata</taxon>
        <taxon>Toxicofera</taxon>
        <taxon>Serpentes</taxon>
        <taxon>Colubroidea</taxon>
        <taxon>Elapidae</taxon>
        <taxon>Elapinae</taxon>
        <taxon>Ophiophagus</taxon>
    </lineage>
</organism>
<keyword evidence="5" id="KW-1185">Reference proteome</keyword>
<dbReference type="PROSITE" id="PS00049">
    <property type="entry name" value="RIBOSOMAL_L14"/>
    <property type="match status" value="1"/>
</dbReference>
<dbReference type="AlphaFoldDB" id="V8PBS2"/>
<dbReference type="SUPFAM" id="SSF50193">
    <property type="entry name" value="Ribosomal protein L14"/>
    <property type="match status" value="1"/>
</dbReference>
<dbReference type="GO" id="GO:1990904">
    <property type="term" value="C:ribonucleoprotein complex"/>
    <property type="evidence" value="ECO:0007669"/>
    <property type="project" value="UniProtKB-KW"/>
</dbReference>
<evidence type="ECO:0000256" key="2">
    <source>
        <dbReference type="ARBA" id="ARBA00022980"/>
    </source>
</evidence>
<comment type="similarity">
    <text evidence="1">Belongs to the universal ribosomal protein uL14 family.</text>
</comment>
<dbReference type="InterPro" id="IPR036853">
    <property type="entry name" value="Ribosomal_uL14_sf"/>
</dbReference>
<accession>V8PBS2</accession>
<dbReference type="CDD" id="cd00337">
    <property type="entry name" value="Ribosomal_uL14"/>
    <property type="match status" value="1"/>
</dbReference>
<protein>
    <submittedName>
        <fullName evidence="4">60S ribosomal protein L23</fullName>
    </submittedName>
</protein>
<dbReference type="InterPro" id="IPR019972">
    <property type="entry name" value="Ribosomal_uL14_CS"/>
</dbReference>
<keyword evidence="3" id="KW-0687">Ribonucleoprotein</keyword>
<dbReference type="InterPro" id="IPR000218">
    <property type="entry name" value="Ribosomal_uL14"/>
</dbReference>
<dbReference type="Pfam" id="PF00238">
    <property type="entry name" value="Ribosomal_L14"/>
    <property type="match status" value="1"/>
</dbReference>
<dbReference type="OrthoDB" id="9935043at2759"/>
<dbReference type="Proteomes" id="UP000018936">
    <property type="component" value="Unassembled WGS sequence"/>
</dbReference>
<dbReference type="PANTHER" id="PTHR34221:SF2">
    <property type="entry name" value="RIKEN CDNA 1700001P01 GENE"/>
    <property type="match status" value="1"/>
</dbReference>
<dbReference type="EMBL" id="AZIM01000361">
    <property type="protein sequence ID" value="ETE71453.1"/>
    <property type="molecule type" value="Genomic_DNA"/>
</dbReference>
<gene>
    <name evidence="4" type="primary">RPL23</name>
    <name evidence="4" type="ORF">L345_02737</name>
</gene>
<reference evidence="4 5" key="1">
    <citation type="journal article" date="2013" name="Proc. Natl. Acad. Sci. U.S.A.">
        <title>The king cobra genome reveals dynamic gene evolution and adaptation in the snake venom system.</title>
        <authorList>
            <person name="Vonk F.J."/>
            <person name="Casewell N.R."/>
            <person name="Henkel C.V."/>
            <person name="Heimberg A.M."/>
            <person name="Jansen H.J."/>
            <person name="McCleary R.J."/>
            <person name="Kerkkamp H.M."/>
            <person name="Vos R.A."/>
            <person name="Guerreiro I."/>
            <person name="Calvete J.J."/>
            <person name="Wuster W."/>
            <person name="Woods A.E."/>
            <person name="Logan J.M."/>
            <person name="Harrison R.A."/>
            <person name="Castoe T.A."/>
            <person name="de Koning A.P."/>
            <person name="Pollock D.D."/>
            <person name="Yandell M."/>
            <person name="Calderon D."/>
            <person name="Renjifo C."/>
            <person name="Currier R.B."/>
            <person name="Salgado D."/>
            <person name="Pla D."/>
            <person name="Sanz L."/>
            <person name="Hyder A.S."/>
            <person name="Ribeiro J.M."/>
            <person name="Arntzen J.W."/>
            <person name="van den Thillart G.E."/>
            <person name="Boetzer M."/>
            <person name="Pirovano W."/>
            <person name="Dirks R.P."/>
            <person name="Spaink H.P."/>
            <person name="Duboule D."/>
            <person name="McGlinn E."/>
            <person name="Kini R.M."/>
            <person name="Richardson M.K."/>
        </authorList>
    </citation>
    <scope>NUCLEOTIDE SEQUENCE</scope>
    <source>
        <tissue evidence="4">Blood</tissue>
    </source>
</reference>
<dbReference type="GO" id="GO:0005840">
    <property type="term" value="C:ribosome"/>
    <property type="evidence" value="ECO:0007669"/>
    <property type="project" value="UniProtKB-KW"/>
</dbReference>
<sequence>MSKRGRGGSSGAKFRISLGLPVGAVINCADNTGAKNLYIISVKGIKGRLNRLPAAGVGDMVMATVKKGKPELRKKVHPAVVIRQRKSYRRKDGVFLYFEDNAGVIVNNKGEMKAFSLLIMTCITRRYLQKQKEFILDGVAVDSIGSSYAHILPKLWSALPPYNAQLDIHAASYFSSPVVKSLLKRTEQTRGGTSRDGWIVDYFHIYGPGQRYLNRRNWAGAGHSPEQVAGHHLYLMGAKPATGWNGRYGYRRNTPDLRTRSSCFGEVTWLPIH</sequence>
<proteinExistence type="inferred from homology"/>
<evidence type="ECO:0000256" key="3">
    <source>
        <dbReference type="ARBA" id="ARBA00023274"/>
    </source>
</evidence>
<dbReference type="Gene3D" id="2.40.150.20">
    <property type="entry name" value="Ribosomal protein L14"/>
    <property type="match status" value="1"/>
</dbReference>
<dbReference type="Pfam" id="PF15075">
    <property type="entry name" value="SPMAP1-like"/>
    <property type="match status" value="1"/>
</dbReference>